<keyword evidence="2" id="KW-1185">Reference proteome</keyword>
<organism evidence="1 2">
    <name type="scientific">Escherichia phage vB_EcoP_PAS7</name>
    <dbReference type="NCBI Taxonomy" id="3053875"/>
    <lineage>
        <taxon>Viruses</taxon>
        <taxon>Duplodnaviria</taxon>
        <taxon>Heunggongvirae</taxon>
        <taxon>Uroviricota</taxon>
        <taxon>Caudoviricetes</taxon>
        <taxon>Autographivirales</taxon>
        <taxon>Autoscriptoviridae</taxon>
        <taxon>Slopekvirinae</taxon>
        <taxon>Cepavirus</taxon>
        <taxon>Cepavirus PAS7</taxon>
    </lineage>
</organism>
<evidence type="ECO:0000313" key="1">
    <source>
        <dbReference type="EMBL" id="WMX18780.1"/>
    </source>
</evidence>
<dbReference type="Proteomes" id="UP001182171">
    <property type="component" value="Segment"/>
</dbReference>
<protein>
    <submittedName>
        <fullName evidence="1">Uncharacterized protein</fullName>
    </submittedName>
</protein>
<sequence>MHNISNPEEMKDLARHLLEALDYSTATSDDGMVWLENFEVGILRDYIEYLENKLK</sequence>
<reference evidence="1" key="1">
    <citation type="submission" date="2023-05" db="EMBL/GenBank/DDBJ databases">
        <title>Complete genome sequence of three non-O157 smooth Escherichia coli infecting phages.</title>
        <authorList>
            <person name="Pas C."/>
            <person name="Briers Y."/>
            <person name="Fieseler L."/>
        </authorList>
    </citation>
    <scope>NUCLEOTIDE SEQUENCE</scope>
</reference>
<accession>A0AA51VIF5</accession>
<name>A0AA51VIF5_9CAUD</name>
<proteinExistence type="predicted"/>
<dbReference type="EMBL" id="OQ921331">
    <property type="protein sequence ID" value="WMX18780.1"/>
    <property type="molecule type" value="Genomic_DNA"/>
</dbReference>
<evidence type="ECO:0000313" key="2">
    <source>
        <dbReference type="Proteomes" id="UP001182171"/>
    </source>
</evidence>